<comment type="caution">
    <text evidence="7">The sequence shown here is derived from an EMBL/GenBank/DDBJ whole genome shotgun (WGS) entry which is preliminary data.</text>
</comment>
<evidence type="ECO:0000256" key="4">
    <source>
        <dbReference type="ARBA" id="ARBA00022840"/>
    </source>
</evidence>
<dbReference type="Pfam" id="PF00005">
    <property type="entry name" value="ABC_tran"/>
    <property type="match status" value="2"/>
</dbReference>
<dbReference type="SMART" id="SM00382">
    <property type="entry name" value="AAA"/>
    <property type="match status" value="1"/>
</dbReference>
<evidence type="ECO:0000256" key="2">
    <source>
        <dbReference type="ARBA" id="ARBA00022448"/>
    </source>
</evidence>
<dbReference type="GO" id="GO:0016887">
    <property type="term" value="F:ATP hydrolysis activity"/>
    <property type="evidence" value="ECO:0007669"/>
    <property type="project" value="InterPro"/>
</dbReference>
<keyword evidence="2" id="KW-0813">Transport</keyword>
<evidence type="ECO:0000313" key="8">
    <source>
        <dbReference type="Proteomes" id="UP000076983"/>
    </source>
</evidence>
<dbReference type="SUPFAM" id="SSF52540">
    <property type="entry name" value="P-loop containing nucleoside triphosphate hydrolases"/>
    <property type="match status" value="1"/>
</dbReference>
<dbReference type="PANTHER" id="PTHR43776:SF7">
    <property type="entry name" value="D,D-DIPEPTIDE TRANSPORT ATP-BINDING PROTEIN DDPF-RELATED"/>
    <property type="match status" value="1"/>
</dbReference>
<dbReference type="Proteomes" id="UP000076983">
    <property type="component" value="Unassembled WGS sequence"/>
</dbReference>
<dbReference type="GO" id="GO:0015833">
    <property type="term" value="P:peptide transport"/>
    <property type="evidence" value="ECO:0007669"/>
    <property type="project" value="InterPro"/>
</dbReference>
<dbReference type="STRING" id="29557.MGALLINA_00220"/>
<dbReference type="PATRIC" id="fig|29557.3.peg.11"/>
<protein>
    <submittedName>
        <fullName evidence="7">Oligopeptide ABC transporter ATP-binding protein</fullName>
    </submittedName>
</protein>
<dbReference type="InterPro" id="IPR017871">
    <property type="entry name" value="ABC_transporter-like_CS"/>
</dbReference>
<keyword evidence="8" id="KW-1185">Reference proteome</keyword>
<dbReference type="PROSITE" id="PS00211">
    <property type="entry name" value="ABC_TRANSPORTER_1"/>
    <property type="match status" value="1"/>
</dbReference>
<dbReference type="InterPro" id="IPR003439">
    <property type="entry name" value="ABC_transporter-like_ATP-bd"/>
</dbReference>
<dbReference type="GO" id="GO:0005524">
    <property type="term" value="F:ATP binding"/>
    <property type="evidence" value="ECO:0007669"/>
    <property type="project" value="UniProtKB-KW"/>
</dbReference>
<feature type="coiled-coil region" evidence="5">
    <location>
        <begin position="232"/>
        <end position="282"/>
    </location>
</feature>
<proteinExistence type="inferred from homology"/>
<dbReference type="OrthoDB" id="400883at2"/>
<keyword evidence="5" id="KW-0175">Coiled coil</keyword>
<dbReference type="Pfam" id="PF08352">
    <property type="entry name" value="oligo_HPY"/>
    <property type="match status" value="1"/>
</dbReference>
<keyword evidence="4 7" id="KW-0067">ATP-binding</keyword>
<keyword evidence="3" id="KW-0547">Nucleotide-binding</keyword>
<evidence type="ECO:0000256" key="1">
    <source>
        <dbReference type="ARBA" id="ARBA00005417"/>
    </source>
</evidence>
<comment type="similarity">
    <text evidence="1">Belongs to the ABC transporter superfamily.</text>
</comment>
<evidence type="ECO:0000313" key="7">
    <source>
        <dbReference type="EMBL" id="OAB49204.1"/>
    </source>
</evidence>
<dbReference type="InterPro" id="IPR027417">
    <property type="entry name" value="P-loop_NTPase"/>
</dbReference>
<evidence type="ECO:0000256" key="3">
    <source>
        <dbReference type="ARBA" id="ARBA00022741"/>
    </source>
</evidence>
<dbReference type="InterPro" id="IPR003593">
    <property type="entry name" value="AAA+_ATPase"/>
</dbReference>
<dbReference type="PROSITE" id="PS50893">
    <property type="entry name" value="ABC_TRANSPORTER_2"/>
    <property type="match status" value="1"/>
</dbReference>
<dbReference type="EMBL" id="LVLH01000009">
    <property type="protein sequence ID" value="OAB49204.1"/>
    <property type="molecule type" value="Genomic_DNA"/>
</dbReference>
<name>A0A168RR07_9BACT</name>
<dbReference type="InterPro" id="IPR013563">
    <property type="entry name" value="Oligopep_ABC_C"/>
</dbReference>
<dbReference type="AlphaFoldDB" id="A0A168RR07"/>
<accession>A0A168RR07</accession>
<dbReference type="Gene3D" id="3.40.50.300">
    <property type="entry name" value="P-loop containing nucleotide triphosphate hydrolases"/>
    <property type="match status" value="2"/>
</dbReference>
<evidence type="ECO:0000256" key="5">
    <source>
        <dbReference type="SAM" id="Coils"/>
    </source>
</evidence>
<dbReference type="GO" id="GO:0055085">
    <property type="term" value="P:transmembrane transport"/>
    <property type="evidence" value="ECO:0007669"/>
    <property type="project" value="UniProtKB-ARBA"/>
</dbReference>
<dbReference type="PANTHER" id="PTHR43776">
    <property type="entry name" value="TRANSPORT ATP-BINDING PROTEIN"/>
    <property type="match status" value="1"/>
</dbReference>
<reference evidence="7 8" key="1">
    <citation type="submission" date="2016-03" db="EMBL/GenBank/DDBJ databases">
        <title>Genome sequence of Mycoplasma gallinarum strain Mgn_IPT.</title>
        <authorList>
            <person name="Yacoub E."/>
            <person name="Sirand-Pugnet P."/>
            <person name="Barre A."/>
            <person name="Maurier F."/>
            <person name="Blanchard A."/>
            <person name="Ben Abdelmoumen B.M."/>
        </authorList>
    </citation>
    <scope>NUCLEOTIDE SEQUENCE [LARGE SCALE GENOMIC DNA]</scope>
    <source>
        <strain evidence="7 8">Mgn_IPT</strain>
    </source>
</reference>
<evidence type="ECO:0000259" key="6">
    <source>
        <dbReference type="PROSITE" id="PS50893"/>
    </source>
</evidence>
<feature type="domain" description="ABC transporter" evidence="6">
    <location>
        <begin position="9"/>
        <end position="776"/>
    </location>
</feature>
<dbReference type="InterPro" id="IPR050319">
    <property type="entry name" value="ABC_transp_ATP-bind"/>
</dbReference>
<dbReference type="RefSeq" id="WP_063625792.1">
    <property type="nucleotide sequence ID" value="NZ_LVLH01000009.1"/>
</dbReference>
<organism evidence="7 8">
    <name type="scientific">Mycoplasmopsis gallinarum</name>
    <dbReference type="NCBI Taxonomy" id="29557"/>
    <lineage>
        <taxon>Bacteria</taxon>
        <taxon>Bacillati</taxon>
        <taxon>Mycoplasmatota</taxon>
        <taxon>Mycoplasmoidales</taxon>
        <taxon>Metamycoplasmataceae</taxon>
        <taxon>Mycoplasmopsis</taxon>
    </lineage>
</organism>
<sequence>MKNKNNVVLEIRGLKKYFTNNGYVNKAVDDVSFNLHEGEIVGLIGESGSGKTTVGRSLLRLYDDFNGFVALNKQVISGKKLSKNQKKFLRRNIQMIFQDPHAALNGQKNIYSTLREPLIVNGIIHEQMKDIFKDWELVKKTFHYTFQYRAKKIKLDNLKAINDLAVHFFPDWKDKLSNYEYDANLNYEDNFNAFYNYLEEKQNMESQIVNNMYSNTEKLISYYYAKQNQLRANDLELDEQELIQAKDELQKTKALLKNSLNAYEANLKLVNLKNELKAFKQEWKNRVQANRNTFSNYIKEFKMDKKIDFYNRIQAFDLNFYAYSLKKGLLNKFLYQYTKNISRNLGALDYQQAQNLMLKLKKSAFDFYNQKIEKLTYSKDIKKVITNLLNTEFNFKLDKYTRLNATELEHKNKVLSDYQSQINHLETIIKNETQPAKTQSDLALAQEKYNQAQAKSQEELAKFIEKEIDQIYQLHVDISENEKQYQSLKAMQSETDALFKVNSDKFFATLKADYEKLLKEQKQLTKKSPEWVQINKKVNELKKLIAIYHSKIKNKLNTLQSFKIEVKYLQKDINAICLLLGLNNDKALKQNSLINKVKTLISKVTKKDLTKSVADLTREDIALSKTIPVLGNVQMLWNRLLASWKVRNLLIKMTIYKSLEDVGLLKQFAYRYPHEFSGGQRQRIVIARALITQPKVIVADEPIASLDISIQAQVVNLLKDLCEKKNIGMIFIAHDLSMIEYVADRVQIMHLGKIVESGETNVVYNKPLHPYTINLFKAIPKISNANEKFENINFKLDYLKDQQFPKVPKLYKVEDDHFIYGTKDQVTNWVKPFNLNDFVLATEDEK</sequence>
<gene>
    <name evidence="7" type="ORF">MGALLINA_00220</name>
</gene>